<evidence type="ECO:0000313" key="4">
    <source>
        <dbReference type="Proteomes" id="UP000254508"/>
    </source>
</evidence>
<evidence type="ECO:0000256" key="1">
    <source>
        <dbReference type="SAM" id="SignalP"/>
    </source>
</evidence>
<gene>
    <name evidence="3" type="ORF">DVR09_03240</name>
</gene>
<dbReference type="EMBL" id="CP031357">
    <property type="protein sequence ID" value="AXK41470.1"/>
    <property type="molecule type" value="Genomic_DNA"/>
</dbReference>
<dbReference type="InterPro" id="IPR018637">
    <property type="entry name" value="DUF2059"/>
</dbReference>
<dbReference type="OrthoDB" id="7409988at2"/>
<feature type="signal peptide" evidence="1">
    <location>
        <begin position="1"/>
        <end position="22"/>
    </location>
</feature>
<organism evidence="3 4">
    <name type="scientific">Erythrobacter aureus</name>
    <dbReference type="NCBI Taxonomy" id="2182384"/>
    <lineage>
        <taxon>Bacteria</taxon>
        <taxon>Pseudomonadati</taxon>
        <taxon>Pseudomonadota</taxon>
        <taxon>Alphaproteobacteria</taxon>
        <taxon>Sphingomonadales</taxon>
        <taxon>Erythrobacteraceae</taxon>
        <taxon>Erythrobacter/Porphyrobacter group</taxon>
        <taxon>Erythrobacter</taxon>
    </lineage>
</organism>
<dbReference type="Proteomes" id="UP000254508">
    <property type="component" value="Chromosome"/>
</dbReference>
<protein>
    <submittedName>
        <fullName evidence="3">DUF2059 domain-containing protein</fullName>
    </submittedName>
</protein>
<reference evidence="4" key="1">
    <citation type="submission" date="2018-07" db="EMBL/GenBank/DDBJ databases">
        <title>Genome sequence of Erythrobacter strain YH-07, an antagonistic bacterium isolated from Yellow Sea.</title>
        <authorList>
            <person name="Tang T."/>
            <person name="Liu Q."/>
            <person name="Sun X."/>
        </authorList>
    </citation>
    <scope>NUCLEOTIDE SEQUENCE [LARGE SCALE GENOMIC DNA]</scope>
    <source>
        <strain evidence="4">YH-07</strain>
    </source>
</reference>
<dbReference type="AlphaFoldDB" id="A0A345YC18"/>
<proteinExistence type="predicted"/>
<sequence>MMKKWMLAIAAPLALIGQPAVADEKVDAKAHKQAEAIAMIAEMFPAEPLTPEQQARLPLAASLIEQIMPDGTMDEIMESMFDGMLGPIMDLADQAGPSLSTFIGYDETELELDDEAVAEIAAIIDPEWRERQRRTMDLTKVMMGQLMTAMEPAMKRGMAEAYAANFTQAELEGIFAFFSTEVGATYARKSYQLTSDPRIMHAAMSELPKMVATFEEMGQNMKAEMADLPEKKDFEALGATERQRILSLTGLTEEDLRVGMRQVAEQDVKDAPF</sequence>
<dbReference type="Pfam" id="PF09832">
    <property type="entry name" value="DUF2059"/>
    <property type="match status" value="1"/>
</dbReference>
<feature type="chain" id="PRO_5016740418" evidence="1">
    <location>
        <begin position="23"/>
        <end position="273"/>
    </location>
</feature>
<name>A0A345YC18_9SPHN</name>
<evidence type="ECO:0000259" key="2">
    <source>
        <dbReference type="Pfam" id="PF09832"/>
    </source>
</evidence>
<dbReference type="RefSeq" id="WP_115415658.1">
    <property type="nucleotide sequence ID" value="NZ_CP031357.1"/>
</dbReference>
<keyword evidence="4" id="KW-1185">Reference proteome</keyword>
<evidence type="ECO:0000313" key="3">
    <source>
        <dbReference type="EMBL" id="AXK41470.1"/>
    </source>
</evidence>
<feature type="domain" description="DUF2059" evidence="2">
    <location>
        <begin position="153"/>
        <end position="195"/>
    </location>
</feature>
<keyword evidence="1" id="KW-0732">Signal</keyword>
<dbReference type="KEGG" id="err:DVR09_03240"/>
<accession>A0A345YC18</accession>